<evidence type="ECO:0000256" key="4">
    <source>
        <dbReference type="SAM" id="MobiDB-lite"/>
    </source>
</evidence>
<dbReference type="Pfam" id="PF02780">
    <property type="entry name" value="Transketolase_C"/>
    <property type="match status" value="1"/>
</dbReference>
<evidence type="ECO:0000313" key="7">
    <source>
        <dbReference type="Proteomes" id="UP001595528"/>
    </source>
</evidence>
<dbReference type="SUPFAM" id="SSF52518">
    <property type="entry name" value="Thiamin diphosphate-binding fold (THDP-binding)"/>
    <property type="match status" value="1"/>
</dbReference>
<comment type="caution">
    <text evidence="6">The sequence shown here is derived from an EMBL/GenBank/DDBJ whole genome shotgun (WGS) entry which is preliminary data.</text>
</comment>
<name>A0ABV7KY78_9PROT</name>
<gene>
    <name evidence="6" type="ORF">ACFOGJ_08485</name>
</gene>
<evidence type="ECO:0000259" key="5">
    <source>
        <dbReference type="SMART" id="SM00861"/>
    </source>
</evidence>
<dbReference type="Pfam" id="PF02779">
    <property type="entry name" value="Transket_pyr"/>
    <property type="match status" value="1"/>
</dbReference>
<dbReference type="Gene3D" id="3.40.50.920">
    <property type="match status" value="1"/>
</dbReference>
<dbReference type="PANTHER" id="PTHR43257:SF2">
    <property type="entry name" value="PYRUVATE DEHYDROGENASE E1 COMPONENT SUBUNIT BETA"/>
    <property type="match status" value="1"/>
</dbReference>
<dbReference type="GO" id="GO:0016491">
    <property type="term" value="F:oxidoreductase activity"/>
    <property type="evidence" value="ECO:0007669"/>
    <property type="project" value="UniProtKB-KW"/>
</dbReference>
<feature type="domain" description="Transketolase-like pyrimidine-binding" evidence="5">
    <location>
        <begin position="21"/>
        <end position="196"/>
    </location>
</feature>
<dbReference type="SMART" id="SM00861">
    <property type="entry name" value="Transket_pyr"/>
    <property type="match status" value="1"/>
</dbReference>
<dbReference type="Proteomes" id="UP001595528">
    <property type="component" value="Unassembled WGS sequence"/>
</dbReference>
<dbReference type="InterPro" id="IPR005475">
    <property type="entry name" value="Transketolase-like_Pyr-bd"/>
</dbReference>
<dbReference type="SUPFAM" id="SSF52922">
    <property type="entry name" value="TK C-terminal domain-like"/>
    <property type="match status" value="1"/>
</dbReference>
<dbReference type="InterPro" id="IPR029061">
    <property type="entry name" value="THDP-binding"/>
</dbReference>
<comment type="cofactor">
    <cofactor evidence="1">
        <name>thiamine diphosphate</name>
        <dbReference type="ChEBI" id="CHEBI:58937"/>
    </cofactor>
</comment>
<evidence type="ECO:0000256" key="3">
    <source>
        <dbReference type="ARBA" id="ARBA00023052"/>
    </source>
</evidence>
<organism evidence="6 7">
    <name type="scientific">Marinibaculum pumilum</name>
    <dbReference type="NCBI Taxonomy" id="1766165"/>
    <lineage>
        <taxon>Bacteria</taxon>
        <taxon>Pseudomonadati</taxon>
        <taxon>Pseudomonadota</taxon>
        <taxon>Alphaproteobacteria</taxon>
        <taxon>Rhodospirillales</taxon>
        <taxon>Rhodospirillaceae</taxon>
        <taxon>Marinibaculum</taxon>
    </lineage>
</organism>
<feature type="region of interest" description="Disordered" evidence="4">
    <location>
        <begin position="1"/>
        <end position="20"/>
    </location>
</feature>
<evidence type="ECO:0000256" key="2">
    <source>
        <dbReference type="ARBA" id="ARBA00023002"/>
    </source>
</evidence>
<evidence type="ECO:0000256" key="1">
    <source>
        <dbReference type="ARBA" id="ARBA00001964"/>
    </source>
</evidence>
<keyword evidence="3" id="KW-0786">Thiamine pyrophosphate</keyword>
<dbReference type="Gene3D" id="3.40.50.970">
    <property type="match status" value="1"/>
</dbReference>
<dbReference type="EMBL" id="JBHRTR010000020">
    <property type="protein sequence ID" value="MFC3227262.1"/>
    <property type="molecule type" value="Genomic_DNA"/>
</dbReference>
<dbReference type="InterPro" id="IPR033248">
    <property type="entry name" value="Transketolase_C"/>
</dbReference>
<dbReference type="RefSeq" id="WP_379899424.1">
    <property type="nucleotide sequence ID" value="NZ_JBHRTR010000020.1"/>
</dbReference>
<proteinExistence type="predicted"/>
<reference evidence="7" key="1">
    <citation type="journal article" date="2019" name="Int. J. Syst. Evol. Microbiol.">
        <title>The Global Catalogue of Microorganisms (GCM) 10K type strain sequencing project: providing services to taxonomists for standard genome sequencing and annotation.</title>
        <authorList>
            <consortium name="The Broad Institute Genomics Platform"/>
            <consortium name="The Broad Institute Genome Sequencing Center for Infectious Disease"/>
            <person name="Wu L."/>
            <person name="Ma J."/>
        </authorList>
    </citation>
    <scope>NUCLEOTIDE SEQUENCE [LARGE SCALE GENOMIC DNA]</scope>
    <source>
        <strain evidence="7">KCTC 42964</strain>
    </source>
</reference>
<dbReference type="EC" id="1.2.4.-" evidence="6"/>
<evidence type="ECO:0000313" key="6">
    <source>
        <dbReference type="EMBL" id="MFC3227262.1"/>
    </source>
</evidence>
<dbReference type="PANTHER" id="PTHR43257">
    <property type="entry name" value="PYRUVATE DEHYDROGENASE E1 COMPONENT BETA SUBUNIT"/>
    <property type="match status" value="1"/>
</dbReference>
<dbReference type="InterPro" id="IPR009014">
    <property type="entry name" value="Transketo_C/PFOR_II"/>
</dbReference>
<keyword evidence="2 6" id="KW-0560">Oxidoreductase</keyword>
<accession>A0ABV7KY78</accession>
<sequence>MSDSAAAGGGDRPHGMKTAPTTYAGALRDAMDQALQADPGVVLYGIGADGASGIFGTTKGLAERHGGHRVFDVPIAEQALTGLAGGAANAGLRPVLVHQRLDFMLYGVDMLVNWLSMWRFISGGQAKLPLTIRAIVGKGWGQGPQHSKSLHAWFAHVPGLQVVMPATPADAKGLLLASIFSDDPTLVIEGRQLYSMTEEVPVEPYRLRLGKAAVRRAGDDVTLVAIGAMVPEALAAAERLAEAGIAAEVVDLRCLAPLDLDTVIASVRHTGRLVVADPGWQRFGAAAEIVAAVAEALGPELKARPVRVTWPQSHSPTSAHLEGAFYPGAAEIEAAARIAVGRKDG</sequence>
<protein>
    <submittedName>
        <fullName evidence="6">Alpha-ketoacid dehydrogenase subunit beta</fullName>
        <ecNumber evidence="6">1.2.4.-</ecNumber>
    </submittedName>
</protein>
<keyword evidence="7" id="KW-1185">Reference proteome</keyword>